<organism evidence="2 3">
    <name type="scientific">Limosilactobacillus reuteri</name>
    <name type="common">Lactobacillus reuteri</name>
    <dbReference type="NCBI Taxonomy" id="1598"/>
    <lineage>
        <taxon>Bacteria</taxon>
        <taxon>Bacillati</taxon>
        <taxon>Bacillota</taxon>
        <taxon>Bacilli</taxon>
        <taxon>Lactobacillales</taxon>
        <taxon>Lactobacillaceae</taxon>
        <taxon>Limosilactobacillus</taxon>
    </lineage>
</organism>
<dbReference type="CDD" id="cd00093">
    <property type="entry name" value="HTH_XRE"/>
    <property type="match status" value="1"/>
</dbReference>
<dbReference type="InterPro" id="IPR010982">
    <property type="entry name" value="Lambda_DNA-bd_dom_sf"/>
</dbReference>
<dbReference type="SUPFAM" id="SSF47413">
    <property type="entry name" value="lambda repressor-like DNA-binding domains"/>
    <property type="match status" value="1"/>
</dbReference>
<comment type="caution">
    <text evidence="2">The sequence shown here is derived from an EMBL/GenBank/DDBJ whole genome shotgun (WGS) entry which is preliminary data.</text>
</comment>
<proteinExistence type="predicted"/>
<dbReference type="AlphaFoldDB" id="A0A3M6SAB8"/>
<dbReference type="Proteomes" id="UP000276940">
    <property type="component" value="Unassembled WGS sequence"/>
</dbReference>
<sequence length="71" mass="7948">MTSILRDDAYKRLKQEIDNRGIKTKFIAKEIGVNPSYLGQVLNGSRKLSTDVAIKASQVLKLPLTIFLNKS</sequence>
<name>A0A3M6SAB8_LIMRT</name>
<dbReference type="EMBL" id="PTLS01000053">
    <property type="protein sequence ID" value="RMX24394.1"/>
    <property type="molecule type" value="Genomic_DNA"/>
</dbReference>
<evidence type="ECO:0000259" key="1">
    <source>
        <dbReference type="PROSITE" id="PS50943"/>
    </source>
</evidence>
<gene>
    <name evidence="2" type="ORF">C5O77_10070</name>
</gene>
<evidence type="ECO:0000313" key="2">
    <source>
        <dbReference type="EMBL" id="RMX24394.1"/>
    </source>
</evidence>
<dbReference type="PROSITE" id="PS50943">
    <property type="entry name" value="HTH_CROC1"/>
    <property type="match status" value="1"/>
</dbReference>
<protein>
    <submittedName>
        <fullName evidence="2">XRE family transcriptional regulator</fullName>
    </submittedName>
</protein>
<dbReference type="Gene3D" id="1.10.260.40">
    <property type="entry name" value="lambda repressor-like DNA-binding domains"/>
    <property type="match status" value="1"/>
</dbReference>
<reference evidence="2 3" key="1">
    <citation type="journal article" date="2018" name="J Appl Environ Microbiol">
        <title>The gut symbionts Lactobacillus reuteri R2lc and 2010 encode a polyketide synthase cluster that activates the mammalian aryl-hydrocarbon receptor.</title>
        <authorList>
            <person name="Ozcam M."/>
            <person name="Roos S."/>
            <person name="Van Pijkeren J.P."/>
        </authorList>
    </citation>
    <scope>NUCLEOTIDE SEQUENCE [LARGE SCALE GENOMIC DNA]</scope>
    <source>
        <strain evidence="2 3">R2lc</strain>
    </source>
</reference>
<accession>A0A3M6SAB8</accession>
<feature type="domain" description="HTH cro/C1-type" evidence="1">
    <location>
        <begin position="28"/>
        <end position="67"/>
    </location>
</feature>
<dbReference type="Pfam" id="PF01381">
    <property type="entry name" value="HTH_3"/>
    <property type="match status" value="1"/>
</dbReference>
<dbReference type="RefSeq" id="WP_124216603.1">
    <property type="nucleotide sequence ID" value="NZ_CP196424.1"/>
</dbReference>
<dbReference type="GO" id="GO:0003677">
    <property type="term" value="F:DNA binding"/>
    <property type="evidence" value="ECO:0007669"/>
    <property type="project" value="InterPro"/>
</dbReference>
<dbReference type="InterPro" id="IPR001387">
    <property type="entry name" value="Cro/C1-type_HTH"/>
</dbReference>
<evidence type="ECO:0000313" key="3">
    <source>
        <dbReference type="Proteomes" id="UP000276940"/>
    </source>
</evidence>
<dbReference type="SMART" id="SM00530">
    <property type="entry name" value="HTH_XRE"/>
    <property type="match status" value="1"/>
</dbReference>